<dbReference type="Proteomes" id="UP000267096">
    <property type="component" value="Unassembled WGS sequence"/>
</dbReference>
<dbReference type="EMBL" id="UYRR01007441">
    <property type="protein sequence ID" value="VDK23611.1"/>
    <property type="molecule type" value="Genomic_DNA"/>
</dbReference>
<gene>
    <name evidence="1" type="ORF">ASIM_LOCUS4329</name>
</gene>
<evidence type="ECO:0000313" key="2">
    <source>
        <dbReference type="Proteomes" id="UP000267096"/>
    </source>
</evidence>
<protein>
    <submittedName>
        <fullName evidence="3">Peptidase A1 domain-containing protein</fullName>
    </submittedName>
</protein>
<keyword evidence="2" id="KW-1185">Reference proteome</keyword>
<evidence type="ECO:0000313" key="3">
    <source>
        <dbReference type="WBParaSite" id="ASIM_0000451701-mRNA-1"/>
    </source>
</evidence>
<accession>A0A0M3JA97</accession>
<dbReference type="WBParaSite" id="ASIM_0000451701-mRNA-1">
    <property type="protein sequence ID" value="ASIM_0000451701-mRNA-1"/>
    <property type="gene ID" value="ASIM_0000451701"/>
</dbReference>
<reference evidence="3" key="1">
    <citation type="submission" date="2017-02" db="UniProtKB">
        <authorList>
            <consortium name="WormBaseParasite"/>
        </authorList>
    </citation>
    <scope>IDENTIFICATION</scope>
</reference>
<dbReference type="AlphaFoldDB" id="A0A0M3JA97"/>
<sequence length="151" mass="15985">MVDGEVGFGWVDLGSDGLGGVDSGNVNLGRVDLGNVGFGIVDLGNDNFRGSYRGVAGTSGGCGVTIPDIAFTEDCETLQDDYETQLACVTVPFLSRMVQSGEFSLGDVMRAMDFSGKMEMGRKVVEIIPKERVAVFAYMLGMFVRADAGGF</sequence>
<name>A0A0M3JA97_ANISI</name>
<evidence type="ECO:0000313" key="1">
    <source>
        <dbReference type="EMBL" id="VDK23611.1"/>
    </source>
</evidence>
<reference evidence="1 2" key="2">
    <citation type="submission" date="2018-11" db="EMBL/GenBank/DDBJ databases">
        <authorList>
            <consortium name="Pathogen Informatics"/>
        </authorList>
    </citation>
    <scope>NUCLEOTIDE SEQUENCE [LARGE SCALE GENOMIC DNA]</scope>
</reference>
<proteinExistence type="predicted"/>
<organism evidence="3">
    <name type="scientific">Anisakis simplex</name>
    <name type="common">Herring worm</name>
    <dbReference type="NCBI Taxonomy" id="6269"/>
    <lineage>
        <taxon>Eukaryota</taxon>
        <taxon>Metazoa</taxon>
        <taxon>Ecdysozoa</taxon>
        <taxon>Nematoda</taxon>
        <taxon>Chromadorea</taxon>
        <taxon>Rhabditida</taxon>
        <taxon>Spirurina</taxon>
        <taxon>Ascaridomorpha</taxon>
        <taxon>Ascaridoidea</taxon>
        <taxon>Anisakidae</taxon>
        <taxon>Anisakis</taxon>
        <taxon>Anisakis simplex complex</taxon>
    </lineage>
</organism>